<dbReference type="InterPro" id="IPR012854">
    <property type="entry name" value="Cu_amine_oxidase-like_N"/>
</dbReference>
<dbReference type="Proteomes" id="UP000242520">
    <property type="component" value="Unassembled WGS sequence"/>
</dbReference>
<keyword evidence="3" id="KW-0732">Signal</keyword>
<evidence type="ECO:0000313" key="6">
    <source>
        <dbReference type="EMBL" id="SHH35446.1"/>
    </source>
</evidence>
<dbReference type="SUPFAM" id="SSF141066">
    <property type="entry name" value="ICP-like"/>
    <property type="match status" value="1"/>
</dbReference>
<feature type="domain" description="Proteinase inhibitor I42 chagasin" evidence="5">
    <location>
        <begin position="174"/>
        <end position="251"/>
    </location>
</feature>
<dbReference type="PANTHER" id="PTHR36530:SF1">
    <property type="entry name" value="AMOEBIASIN-1"/>
    <property type="match status" value="1"/>
</dbReference>
<dbReference type="EMBL" id="FQXH01000018">
    <property type="protein sequence ID" value="SHH35446.1"/>
    <property type="molecule type" value="Genomic_DNA"/>
</dbReference>
<dbReference type="InterPro" id="IPR036582">
    <property type="entry name" value="Mao_N_sf"/>
</dbReference>
<sequence>MNIKKNIIAKTLVGVVLATSISPIFADEKNTDYLVPVLYEKRGINVIVDGKNIVFSDEKPMILDGRTIVPIEFLSENLGVKITWDKNKKVVNVETEYTDIKMTVEDKEVLIYHKYDLTGEPEKIKLDVPATVIDDNIYVPLRFISAVVGYNIIWNESTQTVILNKSNVSKIKNEIKLKENPTTGYVWHYDIENKDIVEVVFDSFKGSEKSNICGMGGEHIWKLKGLKEGSTIIKFDLYRDSEGKEQSIDTKEYIVNVSSQLELSIKEKENVFAGGSEYFDEATGLYKMIGKVKKIQNNKFGVMALVEGNGMYDKIKFMINEDTEIVTTDGIKLGVNDLQNSSNIIVYHDAKMTRSLPPIANAKKIIVKDIYCKEGEISQIEDIKEGKIIFIGKNMNEGIKFNVSNKTDIVNEQGEKLSIKDIKEGIKVKIYHSPIMTMSLPPITNAEKIIIMSSN</sequence>
<protein>
    <submittedName>
        <fullName evidence="6">Copper amine oxidase N-terminal domain-containing protein</fullName>
    </submittedName>
</protein>
<dbReference type="Gene3D" id="3.30.457.10">
    <property type="entry name" value="Copper amine oxidase-like, N-terminal domain"/>
    <property type="match status" value="1"/>
</dbReference>
<name>A0A1M5SAC2_9FIRM</name>
<keyword evidence="2" id="KW-0789">Thiol protease inhibitor</keyword>
<dbReference type="InterPro" id="IPR036331">
    <property type="entry name" value="Chagasin-like_sf"/>
</dbReference>
<evidence type="ECO:0000256" key="1">
    <source>
        <dbReference type="ARBA" id="ARBA00022690"/>
    </source>
</evidence>
<feature type="signal peptide" evidence="3">
    <location>
        <begin position="1"/>
        <end position="26"/>
    </location>
</feature>
<dbReference type="InterPro" id="IPR052781">
    <property type="entry name" value="Cys_protease_inhibitor_I42"/>
</dbReference>
<feature type="domain" description="Copper amine oxidase-like N-terminal" evidence="4">
    <location>
        <begin position="48"/>
        <end position="163"/>
    </location>
</feature>
<dbReference type="InterPro" id="IPR018990">
    <property type="entry name" value="Prot_inh_I42_chagasin"/>
</dbReference>
<evidence type="ECO:0000259" key="4">
    <source>
        <dbReference type="Pfam" id="PF07833"/>
    </source>
</evidence>
<evidence type="ECO:0000313" key="7">
    <source>
        <dbReference type="Proteomes" id="UP000242520"/>
    </source>
</evidence>
<proteinExistence type="predicted"/>
<dbReference type="Gene3D" id="2.60.40.2020">
    <property type="match status" value="1"/>
</dbReference>
<feature type="chain" id="PRO_5012657752" evidence="3">
    <location>
        <begin position="27"/>
        <end position="455"/>
    </location>
</feature>
<dbReference type="Pfam" id="PF09394">
    <property type="entry name" value="Inhibitor_I42"/>
    <property type="match status" value="1"/>
</dbReference>
<evidence type="ECO:0000256" key="2">
    <source>
        <dbReference type="ARBA" id="ARBA00022704"/>
    </source>
</evidence>
<dbReference type="GO" id="GO:0004869">
    <property type="term" value="F:cysteine-type endopeptidase inhibitor activity"/>
    <property type="evidence" value="ECO:0007669"/>
    <property type="project" value="UniProtKB-KW"/>
</dbReference>
<dbReference type="RefSeq" id="WP_072725521.1">
    <property type="nucleotide sequence ID" value="NZ_FQXH01000018.1"/>
</dbReference>
<dbReference type="AlphaFoldDB" id="A0A1M5SAC2"/>
<evidence type="ECO:0000259" key="5">
    <source>
        <dbReference type="Pfam" id="PF09394"/>
    </source>
</evidence>
<dbReference type="Pfam" id="PF07833">
    <property type="entry name" value="Cu_amine_oxidN1"/>
    <property type="match status" value="1"/>
</dbReference>
<dbReference type="STRING" id="1123350.SAMN02744040_01692"/>
<dbReference type="OrthoDB" id="2029085at2"/>
<evidence type="ECO:0000256" key="3">
    <source>
        <dbReference type="SAM" id="SignalP"/>
    </source>
</evidence>
<gene>
    <name evidence="6" type="ORF">SAMN02744040_01692</name>
</gene>
<accession>A0A1M5SAC2</accession>
<reference evidence="7" key="1">
    <citation type="submission" date="2016-11" db="EMBL/GenBank/DDBJ databases">
        <authorList>
            <person name="Varghese N."/>
            <person name="Submissions S."/>
        </authorList>
    </citation>
    <scope>NUCLEOTIDE SEQUENCE [LARGE SCALE GENOMIC DNA]</scope>
    <source>
        <strain evidence="7">DSM 15285</strain>
    </source>
</reference>
<dbReference type="PANTHER" id="PTHR36530">
    <property type="entry name" value="INHIBITOR OF CYSTEINE PEPTIDASE"/>
    <property type="match status" value="1"/>
</dbReference>
<keyword evidence="7" id="KW-1185">Reference proteome</keyword>
<organism evidence="6 7">
    <name type="scientific">Tepidibacter thalassicus DSM 15285</name>
    <dbReference type="NCBI Taxonomy" id="1123350"/>
    <lineage>
        <taxon>Bacteria</taxon>
        <taxon>Bacillati</taxon>
        <taxon>Bacillota</taxon>
        <taxon>Clostridia</taxon>
        <taxon>Peptostreptococcales</taxon>
        <taxon>Peptostreptococcaceae</taxon>
        <taxon>Tepidibacter</taxon>
    </lineage>
</organism>
<keyword evidence="1" id="KW-0646">Protease inhibitor</keyword>
<dbReference type="SUPFAM" id="SSF55383">
    <property type="entry name" value="Copper amine oxidase, domain N"/>
    <property type="match status" value="1"/>
</dbReference>